<dbReference type="GO" id="GO:0003677">
    <property type="term" value="F:DNA binding"/>
    <property type="evidence" value="ECO:0007669"/>
    <property type="project" value="InterPro"/>
</dbReference>
<dbReference type="KEGG" id="sey:SL1344_1966"/>
<protein>
    <submittedName>
        <fullName evidence="1">Predicted bacteriophage protein</fullName>
    </submittedName>
</protein>
<dbReference type="HOGENOM" id="CLU_104109_1_0_6"/>
<sequence>MKDASRLLQQSLLSAWLNFTPEKLARCKFCIQTDISLVIRRFDRHHCRRSRSVGHEPEWKVEKQPRWLVAAIKKTISSLHGGYEEAAEWLDVTKDALFNRLRTGGDQIFPIGWALVLQRAGGTYHLAHSVARASGGVFVPLADMEEVDNADINQRLLEAIEQITSYSQQIRVAIEDGVIEPHEKAVIDEELYQAIAKLQQHSTLVYRVFCAPEKGDARECAAPGAVASNFMEKTNA</sequence>
<reference evidence="2" key="1">
    <citation type="journal article" date="2012" name="Proc. Natl. Acad. Sci. U.S.A.">
        <title>The transcriptional landscape and small RNAs of Salmonella enterica serovar Typhimurium.</title>
        <authorList>
            <person name="Kroger C."/>
            <person name="Dillon S.C."/>
            <person name="Cameron A.D."/>
            <person name="Papenfort K."/>
            <person name="Sivasankaran S.K."/>
            <person name="Hokamp K."/>
            <person name="Chao Y."/>
            <person name="Sittka A."/>
            <person name="Hebrard M."/>
            <person name="Handler K."/>
            <person name="Colgan A."/>
            <person name="Leekitcharoenphon P."/>
            <person name="Langridge G.C."/>
            <person name="Lohan A.J."/>
            <person name="Loftus B."/>
            <person name="Lucchini S."/>
            <person name="Ussery D.W."/>
            <person name="Dorman C.J."/>
            <person name="Thomson N.R."/>
            <person name="Vogel J."/>
            <person name="Hinton J.C."/>
        </authorList>
    </citation>
    <scope>NUCLEOTIDE SEQUENCE [LARGE SCALE GENOMIC DNA]</scope>
    <source>
        <strain evidence="2">SL1344</strain>
    </source>
</reference>
<proteinExistence type="predicted"/>
<dbReference type="Proteomes" id="UP000008962">
    <property type="component" value="Chromosome"/>
</dbReference>
<dbReference type="EMBL" id="FQ312003">
    <property type="protein sequence ID" value="CBW18063.1"/>
    <property type="molecule type" value="Genomic_DNA"/>
</dbReference>
<dbReference type="Pfam" id="PF06892">
    <property type="entry name" value="Phage_CP76"/>
    <property type="match status" value="1"/>
</dbReference>
<dbReference type="PATRIC" id="fig|216597.6.peg.2187"/>
<evidence type="ECO:0000313" key="1">
    <source>
        <dbReference type="EMBL" id="CBW18063.1"/>
    </source>
</evidence>
<dbReference type="NCBIfam" id="NF041471">
    <property type="entry name" value="phage_reg_YmfL"/>
    <property type="match status" value="1"/>
</dbReference>
<accession>A0A0H3NI77</accession>
<evidence type="ECO:0000313" key="2">
    <source>
        <dbReference type="Proteomes" id="UP000008962"/>
    </source>
</evidence>
<name>A0A0H3NI77_SALTS</name>
<gene>
    <name evidence="1" type="ordered locus">SL1344_1966</name>
</gene>
<dbReference type="AlphaFoldDB" id="A0A0H3NI77"/>
<dbReference type="InterPro" id="IPR009679">
    <property type="entry name" value="Phage_186_CII-like"/>
</dbReference>
<keyword evidence="2" id="KW-1185">Reference proteome</keyword>
<organism evidence="1 2">
    <name type="scientific">Salmonella typhimurium (strain SL1344)</name>
    <dbReference type="NCBI Taxonomy" id="216597"/>
    <lineage>
        <taxon>Bacteria</taxon>
        <taxon>Pseudomonadati</taxon>
        <taxon>Pseudomonadota</taxon>
        <taxon>Gammaproteobacteria</taxon>
        <taxon>Enterobacterales</taxon>
        <taxon>Enterobacteriaceae</taxon>
        <taxon>Salmonella</taxon>
    </lineage>
</organism>
<dbReference type="InterPro" id="IPR048188">
    <property type="entry name" value="YmfL-like"/>
</dbReference>